<evidence type="ECO:0000313" key="2">
    <source>
        <dbReference type="EMBL" id="TNN73533.1"/>
    </source>
</evidence>
<protein>
    <submittedName>
        <fullName evidence="2">Uncharacterized protein</fullName>
    </submittedName>
</protein>
<dbReference type="AlphaFoldDB" id="A0A4Z2I8U5"/>
<proteinExistence type="predicted"/>
<accession>A0A4Z2I8U5</accession>
<evidence type="ECO:0000256" key="1">
    <source>
        <dbReference type="SAM" id="MobiDB-lite"/>
    </source>
</evidence>
<gene>
    <name evidence="2" type="ORF">EYF80_016128</name>
</gene>
<dbReference type="Proteomes" id="UP000314294">
    <property type="component" value="Unassembled WGS sequence"/>
</dbReference>
<reference evidence="2 3" key="1">
    <citation type="submission" date="2019-03" db="EMBL/GenBank/DDBJ databases">
        <title>First draft genome of Liparis tanakae, snailfish: a comprehensive survey of snailfish specific genes.</title>
        <authorList>
            <person name="Kim W."/>
            <person name="Song I."/>
            <person name="Jeong J.-H."/>
            <person name="Kim D."/>
            <person name="Kim S."/>
            <person name="Ryu S."/>
            <person name="Song J.Y."/>
            <person name="Lee S.K."/>
        </authorList>
    </citation>
    <scope>NUCLEOTIDE SEQUENCE [LARGE SCALE GENOMIC DNA]</scope>
    <source>
        <tissue evidence="2">Muscle</tissue>
    </source>
</reference>
<feature type="region of interest" description="Disordered" evidence="1">
    <location>
        <begin position="1"/>
        <end position="43"/>
    </location>
</feature>
<name>A0A4Z2I8U5_9TELE</name>
<organism evidence="2 3">
    <name type="scientific">Liparis tanakae</name>
    <name type="common">Tanaka's snailfish</name>
    <dbReference type="NCBI Taxonomy" id="230148"/>
    <lineage>
        <taxon>Eukaryota</taxon>
        <taxon>Metazoa</taxon>
        <taxon>Chordata</taxon>
        <taxon>Craniata</taxon>
        <taxon>Vertebrata</taxon>
        <taxon>Euteleostomi</taxon>
        <taxon>Actinopterygii</taxon>
        <taxon>Neopterygii</taxon>
        <taxon>Teleostei</taxon>
        <taxon>Neoteleostei</taxon>
        <taxon>Acanthomorphata</taxon>
        <taxon>Eupercaria</taxon>
        <taxon>Perciformes</taxon>
        <taxon>Cottioidei</taxon>
        <taxon>Cottales</taxon>
        <taxon>Liparidae</taxon>
        <taxon>Liparis</taxon>
    </lineage>
</organism>
<sequence>MRQPSRSSAGRRDGVSQPERTALGQRSGSVCTADSHQAPRHSKGFFVSLKPGVQPVSLHLSRRYHSTTFGRASVRSLVARCDGAVASRPAGTGTRE</sequence>
<evidence type="ECO:0000313" key="3">
    <source>
        <dbReference type="Proteomes" id="UP000314294"/>
    </source>
</evidence>
<feature type="compositionally biased region" description="Polar residues" evidence="1">
    <location>
        <begin position="24"/>
        <end position="35"/>
    </location>
</feature>
<keyword evidence="3" id="KW-1185">Reference proteome</keyword>
<comment type="caution">
    <text evidence="2">The sequence shown here is derived from an EMBL/GenBank/DDBJ whole genome shotgun (WGS) entry which is preliminary data.</text>
</comment>
<dbReference type="EMBL" id="SRLO01000123">
    <property type="protein sequence ID" value="TNN73533.1"/>
    <property type="molecule type" value="Genomic_DNA"/>
</dbReference>